<proteinExistence type="predicted"/>
<organism evidence="1 2">
    <name type="scientific">Nematostella vectensis</name>
    <name type="common">Starlet sea anemone</name>
    <dbReference type="NCBI Taxonomy" id="45351"/>
    <lineage>
        <taxon>Eukaryota</taxon>
        <taxon>Metazoa</taxon>
        <taxon>Cnidaria</taxon>
        <taxon>Anthozoa</taxon>
        <taxon>Hexacorallia</taxon>
        <taxon>Actiniaria</taxon>
        <taxon>Edwardsiidae</taxon>
        <taxon>Nematostella</taxon>
    </lineage>
</organism>
<name>A7T2G7_NEMVE</name>
<dbReference type="KEGG" id="nve:5500511"/>
<dbReference type="SUPFAM" id="SSF49785">
    <property type="entry name" value="Galactose-binding domain-like"/>
    <property type="match status" value="1"/>
</dbReference>
<evidence type="ECO:0000313" key="2">
    <source>
        <dbReference type="Proteomes" id="UP000001593"/>
    </source>
</evidence>
<dbReference type="PANTHER" id="PTHR45713:SF6">
    <property type="entry name" value="F5_8 TYPE C DOMAIN-CONTAINING PROTEIN"/>
    <property type="match status" value="1"/>
</dbReference>
<evidence type="ECO:0000313" key="1">
    <source>
        <dbReference type="EMBL" id="EDO29849.1"/>
    </source>
</evidence>
<sequence>PWWLLDLGSPTTIKEIFIANRHDDIADNLKDFEIRIGNSRENQGASNAKCGDKHTVIPGGFKTIVCNNTGRYIHISIPGDDKTLSLCEVVPYG</sequence>
<evidence type="ECO:0008006" key="3">
    <source>
        <dbReference type="Google" id="ProtNLM"/>
    </source>
</evidence>
<accession>A7T2G7</accession>
<reference evidence="1 2" key="1">
    <citation type="journal article" date="2007" name="Science">
        <title>Sea anemone genome reveals ancestral eumetazoan gene repertoire and genomic organization.</title>
        <authorList>
            <person name="Putnam N.H."/>
            <person name="Srivastava M."/>
            <person name="Hellsten U."/>
            <person name="Dirks B."/>
            <person name="Chapman J."/>
            <person name="Salamov A."/>
            <person name="Terry A."/>
            <person name="Shapiro H."/>
            <person name="Lindquist E."/>
            <person name="Kapitonov V.V."/>
            <person name="Jurka J."/>
            <person name="Genikhovich G."/>
            <person name="Grigoriev I.V."/>
            <person name="Lucas S.M."/>
            <person name="Steele R.E."/>
            <person name="Finnerty J.R."/>
            <person name="Technau U."/>
            <person name="Martindale M.Q."/>
            <person name="Rokhsar D.S."/>
        </authorList>
    </citation>
    <scope>NUCLEOTIDE SEQUENCE [LARGE SCALE GENOMIC DNA]</scope>
    <source>
        <strain evidence="2">CH2 X CH6</strain>
    </source>
</reference>
<feature type="non-terminal residue" evidence="1">
    <location>
        <position position="93"/>
    </location>
</feature>
<dbReference type="HOGENOM" id="CLU_072164_2_1_1"/>
<protein>
    <recommendedName>
        <fullName evidence="3">Fucolectin tachylectin-4 pentraxin-1 domain-containing protein</fullName>
    </recommendedName>
</protein>
<dbReference type="InterPro" id="IPR051941">
    <property type="entry name" value="BG_Antigen-Binding_Lectin"/>
</dbReference>
<dbReference type="AlphaFoldDB" id="A7T2G7"/>
<dbReference type="PANTHER" id="PTHR45713">
    <property type="entry name" value="FTP DOMAIN-CONTAINING PROTEIN"/>
    <property type="match status" value="1"/>
</dbReference>
<keyword evidence="2" id="KW-1185">Reference proteome</keyword>
<feature type="non-terminal residue" evidence="1">
    <location>
        <position position="1"/>
    </location>
</feature>
<dbReference type="EMBL" id="DS470247">
    <property type="protein sequence ID" value="EDO29849.1"/>
    <property type="molecule type" value="Genomic_DNA"/>
</dbReference>
<dbReference type="Pfam" id="PF22633">
    <property type="entry name" value="F5_F8_type_C_2"/>
    <property type="match status" value="1"/>
</dbReference>
<dbReference type="Proteomes" id="UP000001593">
    <property type="component" value="Unassembled WGS sequence"/>
</dbReference>
<gene>
    <name evidence="1" type="ORF">NEMVEDRAFT_v1g6868</name>
</gene>
<dbReference type="InterPro" id="IPR008979">
    <property type="entry name" value="Galactose-bd-like_sf"/>
</dbReference>
<dbReference type="InParanoid" id="A7T2G7"/>
<dbReference type="Gene3D" id="2.60.120.260">
    <property type="entry name" value="Galactose-binding domain-like"/>
    <property type="match status" value="1"/>
</dbReference>
<dbReference type="PhylomeDB" id="A7T2G7"/>